<comment type="caution">
    <text evidence="1">The sequence shown here is derived from an EMBL/GenBank/DDBJ whole genome shotgun (WGS) entry which is preliminary data.</text>
</comment>
<evidence type="ECO:0000313" key="2">
    <source>
        <dbReference type="Proteomes" id="UP001159427"/>
    </source>
</evidence>
<organism evidence="1 2">
    <name type="scientific">Porites evermanni</name>
    <dbReference type="NCBI Taxonomy" id="104178"/>
    <lineage>
        <taxon>Eukaryota</taxon>
        <taxon>Metazoa</taxon>
        <taxon>Cnidaria</taxon>
        <taxon>Anthozoa</taxon>
        <taxon>Hexacorallia</taxon>
        <taxon>Scleractinia</taxon>
        <taxon>Fungiina</taxon>
        <taxon>Poritidae</taxon>
        <taxon>Porites</taxon>
    </lineage>
</organism>
<name>A0ABN8Q1T9_9CNID</name>
<keyword evidence="2" id="KW-1185">Reference proteome</keyword>
<protein>
    <submittedName>
        <fullName evidence="1">Uncharacterized protein</fullName>
    </submittedName>
</protein>
<dbReference type="Proteomes" id="UP001159427">
    <property type="component" value="Unassembled WGS sequence"/>
</dbReference>
<evidence type="ECO:0000313" key="1">
    <source>
        <dbReference type="EMBL" id="CAH3154942.1"/>
    </source>
</evidence>
<proteinExistence type="predicted"/>
<gene>
    <name evidence="1" type="ORF">PEVE_00001563</name>
</gene>
<dbReference type="PANTHER" id="PTHR46704">
    <property type="entry name" value="CXC DOMAIN-CONTAINING PROTEIN-RELATED"/>
    <property type="match status" value="1"/>
</dbReference>
<dbReference type="PANTHER" id="PTHR46704:SF9">
    <property type="entry name" value="BHLH DOMAIN-CONTAINING PROTEIN"/>
    <property type="match status" value="1"/>
</dbReference>
<dbReference type="EMBL" id="CALNXI010001089">
    <property type="protein sequence ID" value="CAH3154942.1"/>
    <property type="molecule type" value="Genomic_DNA"/>
</dbReference>
<sequence length="195" mass="21776">MPANLSLKETVEAKLELKKEVDILRQNTQHADKIVDKCFTHIRGELLKSKWSSQWPIHPFDVKEERFDVPGCLTRLLTGIITGYPVPSPTVHVQSLVKSFSQDIVYAVTNGKIKSPKQVLLSYGVKTLTGNVQLIQILNRLGHGVSYSQLETALCLEKMAAAINESAILPDTIRPNVFTNLAWDNVDRLQETLTG</sequence>
<accession>A0ABN8Q1T9</accession>
<reference evidence="1 2" key="1">
    <citation type="submission" date="2022-05" db="EMBL/GenBank/DDBJ databases">
        <authorList>
            <consortium name="Genoscope - CEA"/>
            <person name="William W."/>
        </authorList>
    </citation>
    <scope>NUCLEOTIDE SEQUENCE [LARGE SCALE GENOMIC DNA]</scope>
</reference>